<keyword evidence="2" id="KW-1185">Reference proteome</keyword>
<comment type="caution">
    <text evidence="1">The sequence shown here is derived from an EMBL/GenBank/DDBJ whole genome shotgun (WGS) entry which is preliminary data.</text>
</comment>
<gene>
    <name evidence="1" type="ORF">PR048_002525</name>
</gene>
<dbReference type="Proteomes" id="UP001159363">
    <property type="component" value="Chromosome 1"/>
</dbReference>
<sequence>MVKRILYKPNIETPAMEYGIHNEYIAIKRFEVETGLNANMERGYLWTRPDGLVREESALAKVKFATSAKPLGLMETGRQKKTTSFWRRRLTIS</sequence>
<evidence type="ECO:0000313" key="2">
    <source>
        <dbReference type="Proteomes" id="UP001159363"/>
    </source>
</evidence>
<dbReference type="Gene3D" id="3.90.320.10">
    <property type="match status" value="1"/>
</dbReference>
<dbReference type="EMBL" id="JARBHB010000001">
    <property type="protein sequence ID" value="KAJ8897179.1"/>
    <property type="molecule type" value="Genomic_DNA"/>
</dbReference>
<proteinExistence type="predicted"/>
<reference evidence="1 2" key="1">
    <citation type="submission" date="2023-02" db="EMBL/GenBank/DDBJ databases">
        <title>LHISI_Scaffold_Assembly.</title>
        <authorList>
            <person name="Stuart O.P."/>
            <person name="Cleave R."/>
            <person name="Magrath M.J.L."/>
            <person name="Mikheyev A.S."/>
        </authorList>
    </citation>
    <scope>NUCLEOTIDE SEQUENCE [LARGE SCALE GENOMIC DNA]</scope>
    <source>
        <strain evidence="1">Daus_M_001</strain>
        <tissue evidence="1">Leg muscle</tissue>
    </source>
</reference>
<dbReference type="InterPro" id="IPR011604">
    <property type="entry name" value="PDDEXK-like_dom_sf"/>
</dbReference>
<organism evidence="1 2">
    <name type="scientific">Dryococelus australis</name>
    <dbReference type="NCBI Taxonomy" id="614101"/>
    <lineage>
        <taxon>Eukaryota</taxon>
        <taxon>Metazoa</taxon>
        <taxon>Ecdysozoa</taxon>
        <taxon>Arthropoda</taxon>
        <taxon>Hexapoda</taxon>
        <taxon>Insecta</taxon>
        <taxon>Pterygota</taxon>
        <taxon>Neoptera</taxon>
        <taxon>Polyneoptera</taxon>
        <taxon>Phasmatodea</taxon>
        <taxon>Verophasmatodea</taxon>
        <taxon>Anareolatae</taxon>
        <taxon>Phasmatidae</taxon>
        <taxon>Eurycanthinae</taxon>
        <taxon>Dryococelus</taxon>
    </lineage>
</organism>
<evidence type="ECO:0000313" key="1">
    <source>
        <dbReference type="EMBL" id="KAJ8897179.1"/>
    </source>
</evidence>
<accession>A0ABQ9IKJ3</accession>
<name>A0ABQ9IKJ3_9NEOP</name>
<protein>
    <submittedName>
        <fullName evidence="1">Uncharacterized protein</fullName>
    </submittedName>
</protein>